<evidence type="ECO:0000256" key="1">
    <source>
        <dbReference type="ARBA" id="ARBA00009437"/>
    </source>
</evidence>
<keyword evidence="3 6" id="KW-0238">DNA-binding</keyword>
<comment type="similarity">
    <text evidence="1">Belongs to the LysR transcriptional regulatory family.</text>
</comment>
<dbReference type="GO" id="GO:0003677">
    <property type="term" value="F:DNA binding"/>
    <property type="evidence" value="ECO:0007669"/>
    <property type="project" value="UniProtKB-KW"/>
</dbReference>
<dbReference type="Pfam" id="PF03466">
    <property type="entry name" value="LysR_substrate"/>
    <property type="match status" value="1"/>
</dbReference>
<evidence type="ECO:0000256" key="2">
    <source>
        <dbReference type="ARBA" id="ARBA00023015"/>
    </source>
</evidence>
<organism evidence="6 7">
    <name type="scientific">Actinoallomurus bryophytorum</name>
    <dbReference type="NCBI Taxonomy" id="1490222"/>
    <lineage>
        <taxon>Bacteria</taxon>
        <taxon>Bacillati</taxon>
        <taxon>Actinomycetota</taxon>
        <taxon>Actinomycetes</taxon>
        <taxon>Streptosporangiales</taxon>
        <taxon>Thermomonosporaceae</taxon>
        <taxon>Actinoallomurus</taxon>
    </lineage>
</organism>
<dbReference type="Gene3D" id="1.10.10.10">
    <property type="entry name" value="Winged helix-like DNA-binding domain superfamily/Winged helix DNA-binding domain"/>
    <property type="match status" value="1"/>
</dbReference>
<dbReference type="InterPro" id="IPR005119">
    <property type="entry name" value="LysR_subst-bd"/>
</dbReference>
<dbReference type="CDD" id="cd08414">
    <property type="entry name" value="PBP2_LTTR_aromatics_like"/>
    <property type="match status" value="1"/>
</dbReference>
<dbReference type="EMBL" id="VFOZ01000001">
    <property type="protein sequence ID" value="TQL99143.1"/>
    <property type="molecule type" value="Genomic_DNA"/>
</dbReference>
<evidence type="ECO:0000313" key="6">
    <source>
        <dbReference type="EMBL" id="TQL99143.1"/>
    </source>
</evidence>
<dbReference type="GO" id="GO:0032993">
    <property type="term" value="C:protein-DNA complex"/>
    <property type="evidence" value="ECO:0007669"/>
    <property type="project" value="TreeGrafter"/>
</dbReference>
<keyword evidence="2" id="KW-0805">Transcription regulation</keyword>
<evidence type="ECO:0000256" key="4">
    <source>
        <dbReference type="ARBA" id="ARBA00023163"/>
    </source>
</evidence>
<gene>
    <name evidence="6" type="ORF">FB559_4799</name>
</gene>
<dbReference type="OrthoDB" id="79118at2"/>
<dbReference type="RefSeq" id="WP_141957719.1">
    <property type="nucleotide sequence ID" value="NZ_VFOZ01000001.1"/>
</dbReference>
<comment type="caution">
    <text evidence="6">The sequence shown here is derived from an EMBL/GenBank/DDBJ whole genome shotgun (WGS) entry which is preliminary data.</text>
</comment>
<dbReference type="PANTHER" id="PTHR30346:SF0">
    <property type="entry name" value="HCA OPERON TRANSCRIPTIONAL ACTIVATOR HCAR"/>
    <property type="match status" value="1"/>
</dbReference>
<feature type="domain" description="HTH lysR-type" evidence="5">
    <location>
        <begin position="5"/>
        <end position="62"/>
    </location>
</feature>
<proteinExistence type="inferred from homology"/>
<evidence type="ECO:0000313" key="7">
    <source>
        <dbReference type="Proteomes" id="UP000316096"/>
    </source>
</evidence>
<dbReference type="AlphaFoldDB" id="A0A543CPW9"/>
<keyword evidence="7" id="KW-1185">Reference proteome</keyword>
<dbReference type="InterPro" id="IPR000847">
    <property type="entry name" value="LysR_HTH_N"/>
</dbReference>
<reference evidence="6 7" key="1">
    <citation type="submission" date="2019-06" db="EMBL/GenBank/DDBJ databases">
        <title>Sequencing the genomes of 1000 actinobacteria strains.</title>
        <authorList>
            <person name="Klenk H.-P."/>
        </authorList>
    </citation>
    <scope>NUCLEOTIDE SEQUENCE [LARGE SCALE GENOMIC DNA]</scope>
    <source>
        <strain evidence="6 7">DSM 102200</strain>
    </source>
</reference>
<dbReference type="SUPFAM" id="SSF46785">
    <property type="entry name" value="Winged helix' DNA-binding domain"/>
    <property type="match status" value="1"/>
</dbReference>
<sequence length="295" mass="32483">MEPDLDLRRLRYFVAVAERLHFGQAAAALHITQPALSRQIQQLEHDVGVELFARTSREVTLTPGGEQLLRDGLRLLATAHGALERTRHATGMRTLTVGFMLGVNVDPALRLFRERHPEVDLQLQRLRWWNQAETLLDGRVDVGFVRFPVASQGLGLLPLYTEPLTVALPSSHPLAGRPSVRLADIAGERVLRYADAPPAWNAFWSMDPRPDGTQPRHGPAVRDMEEIVEYVRAGSGVAFLPGPIAAAFPRPDVAYVPITGVQAGQIVLAWEAARDSSLIEAFAEAAQQATRPEPL</sequence>
<evidence type="ECO:0000256" key="3">
    <source>
        <dbReference type="ARBA" id="ARBA00023125"/>
    </source>
</evidence>
<evidence type="ECO:0000259" key="5">
    <source>
        <dbReference type="PROSITE" id="PS50931"/>
    </source>
</evidence>
<dbReference type="GO" id="GO:0003700">
    <property type="term" value="F:DNA-binding transcription factor activity"/>
    <property type="evidence" value="ECO:0007669"/>
    <property type="project" value="InterPro"/>
</dbReference>
<dbReference type="PROSITE" id="PS50931">
    <property type="entry name" value="HTH_LYSR"/>
    <property type="match status" value="1"/>
</dbReference>
<accession>A0A543CPW9</accession>
<name>A0A543CPW9_9ACTN</name>
<dbReference type="PANTHER" id="PTHR30346">
    <property type="entry name" value="TRANSCRIPTIONAL DUAL REGULATOR HCAR-RELATED"/>
    <property type="match status" value="1"/>
</dbReference>
<dbReference type="InterPro" id="IPR036390">
    <property type="entry name" value="WH_DNA-bd_sf"/>
</dbReference>
<dbReference type="SUPFAM" id="SSF53850">
    <property type="entry name" value="Periplasmic binding protein-like II"/>
    <property type="match status" value="1"/>
</dbReference>
<dbReference type="PRINTS" id="PR00039">
    <property type="entry name" value="HTHLYSR"/>
</dbReference>
<protein>
    <submittedName>
        <fullName evidence="6">DNA-binding transcriptional LysR family regulator</fullName>
    </submittedName>
</protein>
<dbReference type="FunFam" id="1.10.10.10:FF:000001">
    <property type="entry name" value="LysR family transcriptional regulator"/>
    <property type="match status" value="1"/>
</dbReference>
<dbReference type="Pfam" id="PF00126">
    <property type="entry name" value="HTH_1"/>
    <property type="match status" value="1"/>
</dbReference>
<dbReference type="Proteomes" id="UP000316096">
    <property type="component" value="Unassembled WGS sequence"/>
</dbReference>
<keyword evidence="4" id="KW-0804">Transcription</keyword>
<dbReference type="Gene3D" id="3.40.190.10">
    <property type="entry name" value="Periplasmic binding protein-like II"/>
    <property type="match status" value="2"/>
</dbReference>
<dbReference type="InterPro" id="IPR036388">
    <property type="entry name" value="WH-like_DNA-bd_sf"/>
</dbReference>